<name>A0ABX7N7J2_9BACT</name>
<reference evidence="1 2" key="1">
    <citation type="submission" date="2021-02" db="EMBL/GenBank/DDBJ databases">
        <title>De Novo genome assembly of isolated myxobacteria.</title>
        <authorList>
            <person name="Stevens D.C."/>
        </authorList>
    </citation>
    <scope>NUCLEOTIDE SEQUENCE [LARGE SCALE GENOMIC DNA]</scope>
    <source>
        <strain evidence="1 2">SCHIC003</strain>
    </source>
</reference>
<evidence type="ECO:0000313" key="1">
    <source>
        <dbReference type="EMBL" id="QSQ12323.1"/>
    </source>
</evidence>
<protein>
    <recommendedName>
        <fullName evidence="3">Lipoprotein</fullName>
    </recommendedName>
</protein>
<dbReference type="Proteomes" id="UP000663090">
    <property type="component" value="Chromosome"/>
</dbReference>
<evidence type="ECO:0000313" key="2">
    <source>
        <dbReference type="Proteomes" id="UP000663090"/>
    </source>
</evidence>
<evidence type="ECO:0008006" key="3">
    <source>
        <dbReference type="Google" id="ProtNLM"/>
    </source>
</evidence>
<sequence>MRGLTHSLALLALLCTGCERMPEDPVFVYGTLQHLDGSPSAHAPVTLEHRPYTFDPYGPPSTPEPFTPFREFQSDNRGDYVLEVLAGEAAHDDTRGFTEARFRVAMPLEQGHGVFTSFRFDDDVELPPLRPWETRLVVSQGQEGPALSFAKAPPPLTQPFSAKLPQVVLPNGTEFQDIAPLVPVPVVQLLGPEGLVWEAHDPASPWQPNPYQLEDFPGVEAQVRSVTMGTWFFEPLGGSNSSVSFRVEWRGPRERVPSGTVRPVSRGATCYPSPVDAPCAYTDGSLRIVQTKPESRGSGVEEVVLSWETSVRPRRIVLRNLEVVTGYDPAMHVLMEGSMDGITWAPLADVLHQNFDPASPFGQVINIALEGTEADSPYGDSPLDVIRQARFFDMPLAGDVVVRHIRLRVRSQDTSRTLPVYALSELSVFE</sequence>
<dbReference type="EMBL" id="CP071091">
    <property type="protein sequence ID" value="QSQ12323.1"/>
    <property type="molecule type" value="Genomic_DNA"/>
</dbReference>
<accession>A0ABX7N7J2</accession>
<organism evidence="1 2">
    <name type="scientific">Myxococcus landrumensis</name>
    <dbReference type="NCBI Taxonomy" id="2813577"/>
    <lineage>
        <taxon>Bacteria</taxon>
        <taxon>Pseudomonadati</taxon>
        <taxon>Myxococcota</taxon>
        <taxon>Myxococcia</taxon>
        <taxon>Myxococcales</taxon>
        <taxon>Cystobacterineae</taxon>
        <taxon>Myxococcaceae</taxon>
        <taxon>Myxococcus</taxon>
    </lineage>
</organism>
<proteinExistence type="predicted"/>
<keyword evidence="2" id="KW-1185">Reference proteome</keyword>
<gene>
    <name evidence="1" type="ORF">JY572_28715</name>
</gene>
<dbReference type="RefSeq" id="WP_206714052.1">
    <property type="nucleotide sequence ID" value="NZ_CP071091.1"/>
</dbReference>